<dbReference type="Proteomes" id="UP000278036">
    <property type="component" value="Unassembled WGS sequence"/>
</dbReference>
<evidence type="ECO:0000313" key="3">
    <source>
        <dbReference type="Proteomes" id="UP000274097"/>
    </source>
</evidence>
<evidence type="ECO:0008006" key="5">
    <source>
        <dbReference type="Google" id="ProtNLM"/>
    </source>
</evidence>
<dbReference type="EMBL" id="RAQU01000029">
    <property type="protein sequence ID" value="RKK04877.1"/>
    <property type="molecule type" value="Genomic_DNA"/>
</dbReference>
<comment type="caution">
    <text evidence="1">The sequence shown here is derived from an EMBL/GenBank/DDBJ whole genome shotgun (WGS) entry which is preliminary data.</text>
</comment>
<dbReference type="Proteomes" id="UP000274097">
    <property type="component" value="Unassembled WGS sequence"/>
</dbReference>
<protein>
    <recommendedName>
        <fullName evidence="5">Lipoprotein</fullName>
    </recommendedName>
</protein>
<accession>A0A3A9JC38</accession>
<proteinExistence type="predicted"/>
<keyword evidence="3" id="KW-1185">Reference proteome</keyword>
<dbReference type="EMBL" id="RFLX01000006">
    <property type="protein sequence ID" value="RMI25010.1"/>
    <property type="molecule type" value="Genomic_DNA"/>
</dbReference>
<evidence type="ECO:0000313" key="1">
    <source>
        <dbReference type="EMBL" id="RKK04877.1"/>
    </source>
</evidence>
<organism evidence="1 4">
    <name type="scientific">Teichococcus wenyumeiae</name>
    <dbReference type="NCBI Taxonomy" id="2478470"/>
    <lineage>
        <taxon>Bacteria</taxon>
        <taxon>Pseudomonadati</taxon>
        <taxon>Pseudomonadota</taxon>
        <taxon>Alphaproteobacteria</taxon>
        <taxon>Acetobacterales</taxon>
        <taxon>Roseomonadaceae</taxon>
        <taxon>Roseomonas</taxon>
    </lineage>
</organism>
<evidence type="ECO:0000313" key="2">
    <source>
        <dbReference type="EMBL" id="RMI25010.1"/>
    </source>
</evidence>
<dbReference type="InParanoid" id="A0A3A9JC38"/>
<dbReference type="AlphaFoldDB" id="A0A3A9JC38"/>
<gene>
    <name evidence="1" type="ORF">D6Z83_07085</name>
    <name evidence="2" type="ORF">EBE87_10325</name>
</gene>
<name>A0A3A9JC38_9PROT</name>
<reference evidence="1 4" key="1">
    <citation type="submission" date="2018-09" db="EMBL/GenBank/DDBJ databases">
        <title>Roseomonas sp. nov., isolated from feces of Tibetan antelopes in the Qinghai-Tibet plateau, China.</title>
        <authorList>
            <person name="Tian Z."/>
        </authorList>
    </citation>
    <scope>NUCLEOTIDE SEQUENCE [LARGE SCALE GENOMIC DNA]</scope>
    <source>
        <strain evidence="2 3">Z23</strain>
        <strain evidence="1 4">Z24</strain>
    </source>
</reference>
<sequence length="149" mass="16375">MTDQRQDGRENPYWIGTIRDGFGIPMKRLEASTPATEVVRQAYTDALAARGMLAPAAPRYLLNVTILQFDANQYSRREATAEFMVTLTTSSNAPVLTARERAYQVGGSMITLSKGIFGSVEDLRGIALSTMSQAIDRILDKPEFAAALR</sequence>
<evidence type="ECO:0000313" key="4">
    <source>
        <dbReference type="Proteomes" id="UP000278036"/>
    </source>
</evidence>